<proteinExistence type="predicted"/>
<evidence type="ECO:0000313" key="2">
    <source>
        <dbReference type="EMBL" id="GLK11933.1"/>
    </source>
</evidence>
<gene>
    <name evidence="2" type="ORF">GCM10017600_53410</name>
</gene>
<evidence type="ECO:0000313" key="3">
    <source>
        <dbReference type="Proteomes" id="UP001143474"/>
    </source>
</evidence>
<sequence>MARPPRPASPPGSVRTPPNGDVLAPLNGDTRTPLNGDTRVGETCVSATASVPATSVPTPEAREGTATRRSGRERRDETPGPRVLPGQKAVKPHTEINKADNAYLNPGNTA</sequence>
<protein>
    <submittedName>
        <fullName evidence="2">Uncharacterized protein</fullName>
    </submittedName>
</protein>
<comment type="caution">
    <text evidence="2">The sequence shown here is derived from an EMBL/GenBank/DDBJ whole genome shotgun (WGS) entry which is preliminary data.</text>
</comment>
<dbReference type="EMBL" id="BSEV01000013">
    <property type="protein sequence ID" value="GLK11933.1"/>
    <property type="molecule type" value="Genomic_DNA"/>
</dbReference>
<organism evidence="2 3">
    <name type="scientific">Streptosporangium carneum</name>
    <dbReference type="NCBI Taxonomy" id="47481"/>
    <lineage>
        <taxon>Bacteria</taxon>
        <taxon>Bacillati</taxon>
        <taxon>Actinomycetota</taxon>
        <taxon>Actinomycetes</taxon>
        <taxon>Streptosporangiales</taxon>
        <taxon>Streptosporangiaceae</taxon>
        <taxon>Streptosporangium</taxon>
    </lineage>
</organism>
<keyword evidence="3" id="KW-1185">Reference proteome</keyword>
<feature type="compositionally biased region" description="Polar residues" evidence="1">
    <location>
        <begin position="45"/>
        <end position="57"/>
    </location>
</feature>
<evidence type="ECO:0000256" key="1">
    <source>
        <dbReference type="SAM" id="MobiDB-lite"/>
    </source>
</evidence>
<name>A0A9W6I686_9ACTN</name>
<feature type="region of interest" description="Disordered" evidence="1">
    <location>
        <begin position="1"/>
        <end position="110"/>
    </location>
</feature>
<reference evidence="2" key="1">
    <citation type="journal article" date="2014" name="Int. J. Syst. Evol. Microbiol.">
        <title>Complete genome sequence of Corynebacterium casei LMG S-19264T (=DSM 44701T), isolated from a smear-ripened cheese.</title>
        <authorList>
            <consortium name="US DOE Joint Genome Institute (JGI-PGF)"/>
            <person name="Walter F."/>
            <person name="Albersmeier A."/>
            <person name="Kalinowski J."/>
            <person name="Ruckert C."/>
        </authorList>
    </citation>
    <scope>NUCLEOTIDE SEQUENCE</scope>
    <source>
        <strain evidence="2">VKM Ac-2007</strain>
    </source>
</reference>
<dbReference type="Proteomes" id="UP001143474">
    <property type="component" value="Unassembled WGS sequence"/>
</dbReference>
<reference evidence="2" key="2">
    <citation type="submission" date="2023-01" db="EMBL/GenBank/DDBJ databases">
        <authorList>
            <person name="Sun Q."/>
            <person name="Evtushenko L."/>
        </authorList>
    </citation>
    <scope>NUCLEOTIDE SEQUENCE</scope>
    <source>
        <strain evidence="2">VKM Ac-2007</strain>
    </source>
</reference>
<accession>A0A9W6I686</accession>
<feature type="compositionally biased region" description="Pro residues" evidence="1">
    <location>
        <begin position="1"/>
        <end position="10"/>
    </location>
</feature>
<dbReference type="AlphaFoldDB" id="A0A9W6I686"/>